<feature type="compositionally biased region" description="Polar residues" evidence="1">
    <location>
        <begin position="116"/>
        <end position="139"/>
    </location>
</feature>
<feature type="compositionally biased region" description="Basic residues" evidence="1">
    <location>
        <begin position="620"/>
        <end position="634"/>
    </location>
</feature>
<reference evidence="3 4" key="1">
    <citation type="submission" date="2017-06" db="EMBL/GenBank/DDBJ databases">
        <title>Global population genomics of the pathogenic fungus Cryptococcus neoformans var. grubii.</title>
        <authorList>
            <person name="Cuomo C."/>
            <person name="Litvintseva A."/>
            <person name="Chen Y."/>
            <person name="Young S."/>
            <person name="Zeng Q."/>
            <person name="Chapman S."/>
            <person name="Gujja S."/>
            <person name="Saif S."/>
            <person name="Birren B."/>
        </authorList>
    </citation>
    <scope>NUCLEOTIDE SEQUENCE [LARGE SCALE GENOMIC DNA]</scope>
    <source>
        <strain evidence="3 4">Tu259-1</strain>
    </source>
</reference>
<feature type="region of interest" description="Disordered" evidence="1">
    <location>
        <begin position="270"/>
        <end position="306"/>
    </location>
</feature>
<name>A0A854QI08_CRYNE</name>
<gene>
    <name evidence="3" type="ORF">C361_01959</name>
</gene>
<feature type="domain" description="SET" evidence="2">
    <location>
        <begin position="666"/>
        <end position="818"/>
    </location>
</feature>
<dbReference type="Proteomes" id="UP000199727">
    <property type="component" value="Unassembled WGS sequence"/>
</dbReference>
<feature type="region of interest" description="Disordered" evidence="1">
    <location>
        <begin position="112"/>
        <end position="141"/>
    </location>
</feature>
<evidence type="ECO:0000313" key="4">
    <source>
        <dbReference type="Proteomes" id="UP000199727"/>
    </source>
</evidence>
<dbReference type="SUPFAM" id="SSF82199">
    <property type="entry name" value="SET domain"/>
    <property type="match status" value="1"/>
</dbReference>
<feature type="region of interest" description="Disordered" evidence="1">
    <location>
        <begin position="62"/>
        <end position="88"/>
    </location>
</feature>
<feature type="region of interest" description="Disordered" evidence="1">
    <location>
        <begin position="520"/>
        <end position="658"/>
    </location>
</feature>
<dbReference type="PANTHER" id="PTHR47332">
    <property type="entry name" value="SET DOMAIN-CONTAINING PROTEIN 5"/>
    <property type="match status" value="1"/>
</dbReference>
<proteinExistence type="predicted"/>
<feature type="compositionally biased region" description="Basic and acidic residues" evidence="1">
    <location>
        <begin position="635"/>
        <end position="649"/>
    </location>
</feature>
<evidence type="ECO:0000313" key="3">
    <source>
        <dbReference type="EMBL" id="OXG24958.1"/>
    </source>
</evidence>
<evidence type="ECO:0000256" key="1">
    <source>
        <dbReference type="SAM" id="MobiDB-lite"/>
    </source>
</evidence>
<dbReference type="OrthoDB" id="265717at2759"/>
<dbReference type="CDD" id="cd20071">
    <property type="entry name" value="SET_SMYD"/>
    <property type="match status" value="1"/>
</dbReference>
<comment type="caution">
    <text evidence="3">The sequence shown here is derived from an EMBL/GenBank/DDBJ whole genome shotgun (WGS) entry which is preliminary data.</text>
</comment>
<sequence length="1006" mass="113747">MPLKLSRFFNPNLDKCPSNSNAGDECRLETSSLTSSHNSHQSSPGFIPTMFARRLLMTKRTDDARLSRSKSALGTKAQKSPKKKNRVGLKEKYEWEEGCHMMKDEIHEELTKHESTPANDTLPVQSQRPRGPKSNNSQPLYHPVTGPLVGCPGYAWDPYQQTWIYTMPYGQPYSGPGWAPPKKAFQTLYPQVQGPADCTGQGWRTPQKIQGPSVLKPTTYYYPTAIQMGHRHSYNQLIVDARPAQMVSSLTYRVSTSNITYKQSSYYGQSWKPPQVPPGANKPRFSRQRPTIRTKHASGSPVSQYNPSTFQLHQAGQMYQEQLHSSSFTNAKHFQQPSADILRKKATPFHEGPPLSGIPDHDISPLLIGVNRTHDSHCSRESLDEPHVQELPPNEAEICSHRPLTDKKEAKIEETLIVQLADEVNRAQPILDHKNVVDHEAVIEQADIEAKQNLSFDKPHATLLEVTTSPSITQGTFSTSVSEAPDTASNVDQLDVTIVTPISPLSQAAESQAPFFNEDEQQLETKDGEEEEWQYQRHQRRKMKNNFKIEPSSKPKDNKPVIKNIDNEVSEHEESTQGRDSPISIDLRNGQLDNVSSHPEDANEVVEREDTIAHQDLKTLKKSKGQKKRERAKAKKLEADEVDNGERNSSRQQKSSSVNKFTCIAEGQGFSNNPWFKEVHRGTDVRYIAKRDIPRGQTIMKELALINLPYYRPGDSKQMDYLFEGTEPRTRTKLNNLRNHFPSIESRLSRIKGNSITVNMEDEGYRLVVFENILRISKACRPNVRFIYLHPHNPEVTLAYLVAIDNIPAGHELFIRYGPTFFGDRNQRQQLLFHETGGQCQCKDCSSQSPAMVERSASNFRNYARTMGRILRDGSGDNPSLTLSRLEESLAIIAEEGVWEHLFERFRNAWELCGLWGDAESTRAWMRLGRYAAVYSFGDEVGPMEYEECAKDPVTYPWFGSRGIAKLHGPSKDLLQRTLGPIANAQINPLTGKEVTLDELVAKIEG</sequence>
<dbReference type="Gene3D" id="2.170.270.10">
    <property type="entry name" value="SET domain"/>
    <property type="match status" value="1"/>
</dbReference>
<dbReference type="InterPro" id="IPR046341">
    <property type="entry name" value="SET_dom_sf"/>
</dbReference>
<dbReference type="InterPro" id="IPR053185">
    <property type="entry name" value="SET_domain_protein"/>
</dbReference>
<dbReference type="PANTHER" id="PTHR47332:SF4">
    <property type="entry name" value="SET DOMAIN-CONTAINING PROTEIN 5"/>
    <property type="match status" value="1"/>
</dbReference>
<dbReference type="EMBL" id="AMKT01000028">
    <property type="protein sequence ID" value="OXG24958.1"/>
    <property type="molecule type" value="Genomic_DNA"/>
</dbReference>
<dbReference type="AlphaFoldDB" id="A0A854QI08"/>
<feature type="compositionally biased region" description="Basic and acidic residues" evidence="1">
    <location>
        <begin position="598"/>
        <end position="619"/>
    </location>
</feature>
<dbReference type="Pfam" id="PF00856">
    <property type="entry name" value="SET"/>
    <property type="match status" value="1"/>
</dbReference>
<dbReference type="InterPro" id="IPR001214">
    <property type="entry name" value="SET_dom"/>
</dbReference>
<feature type="compositionally biased region" description="Acidic residues" evidence="1">
    <location>
        <begin position="520"/>
        <end position="533"/>
    </location>
</feature>
<dbReference type="PROSITE" id="PS50280">
    <property type="entry name" value="SET"/>
    <property type="match status" value="1"/>
</dbReference>
<evidence type="ECO:0000259" key="2">
    <source>
        <dbReference type="PROSITE" id="PS50280"/>
    </source>
</evidence>
<protein>
    <recommendedName>
        <fullName evidence="2">SET domain-containing protein</fullName>
    </recommendedName>
</protein>
<organism evidence="3 4">
    <name type="scientific">Cryptococcus neoformans Tu259-1</name>
    <dbReference type="NCBI Taxonomy" id="1230072"/>
    <lineage>
        <taxon>Eukaryota</taxon>
        <taxon>Fungi</taxon>
        <taxon>Dikarya</taxon>
        <taxon>Basidiomycota</taxon>
        <taxon>Agaricomycotina</taxon>
        <taxon>Tremellomycetes</taxon>
        <taxon>Tremellales</taxon>
        <taxon>Cryptococcaceae</taxon>
        <taxon>Cryptococcus</taxon>
        <taxon>Cryptococcus neoformans species complex</taxon>
    </lineage>
</organism>
<feature type="compositionally biased region" description="Basic and acidic residues" evidence="1">
    <location>
        <begin position="551"/>
        <end position="577"/>
    </location>
</feature>
<accession>A0A854QI08</accession>
<feature type="compositionally biased region" description="Basic residues" evidence="1">
    <location>
        <begin position="284"/>
        <end position="296"/>
    </location>
</feature>